<evidence type="ECO:0000313" key="1">
    <source>
        <dbReference type="EMBL" id="JAE13872.1"/>
    </source>
</evidence>
<accession>A0A0A9FNK4</accession>
<reference evidence="1" key="2">
    <citation type="journal article" date="2015" name="Data Brief">
        <title>Shoot transcriptome of the giant reed, Arundo donax.</title>
        <authorList>
            <person name="Barrero R.A."/>
            <person name="Guerrero F.D."/>
            <person name="Moolhuijzen P."/>
            <person name="Goolsby J.A."/>
            <person name="Tidwell J."/>
            <person name="Bellgard S.E."/>
            <person name="Bellgard M.I."/>
        </authorList>
    </citation>
    <scope>NUCLEOTIDE SEQUENCE</scope>
    <source>
        <tissue evidence="1">Shoot tissue taken approximately 20 cm above the soil surface</tissue>
    </source>
</reference>
<organism evidence="1">
    <name type="scientific">Arundo donax</name>
    <name type="common">Giant reed</name>
    <name type="synonym">Donax arundinaceus</name>
    <dbReference type="NCBI Taxonomy" id="35708"/>
    <lineage>
        <taxon>Eukaryota</taxon>
        <taxon>Viridiplantae</taxon>
        <taxon>Streptophyta</taxon>
        <taxon>Embryophyta</taxon>
        <taxon>Tracheophyta</taxon>
        <taxon>Spermatophyta</taxon>
        <taxon>Magnoliopsida</taxon>
        <taxon>Liliopsida</taxon>
        <taxon>Poales</taxon>
        <taxon>Poaceae</taxon>
        <taxon>PACMAD clade</taxon>
        <taxon>Arundinoideae</taxon>
        <taxon>Arundineae</taxon>
        <taxon>Arundo</taxon>
    </lineage>
</organism>
<sequence length="33" mass="3862">MHPPMTIMALSKSLQLQYIMFTKKMDSTLITNF</sequence>
<dbReference type="AlphaFoldDB" id="A0A0A9FNK4"/>
<name>A0A0A9FNK4_ARUDO</name>
<proteinExistence type="predicted"/>
<reference evidence="1" key="1">
    <citation type="submission" date="2014-09" db="EMBL/GenBank/DDBJ databases">
        <authorList>
            <person name="Magalhaes I.L.F."/>
            <person name="Oliveira U."/>
            <person name="Santos F.R."/>
            <person name="Vidigal T.H.D.A."/>
            <person name="Brescovit A.D."/>
            <person name="Santos A.J."/>
        </authorList>
    </citation>
    <scope>NUCLEOTIDE SEQUENCE</scope>
    <source>
        <tissue evidence="1">Shoot tissue taken approximately 20 cm above the soil surface</tissue>
    </source>
</reference>
<dbReference type="EMBL" id="GBRH01184024">
    <property type="protein sequence ID" value="JAE13872.1"/>
    <property type="molecule type" value="Transcribed_RNA"/>
</dbReference>
<protein>
    <submittedName>
        <fullName evidence="1">Uncharacterized protein</fullName>
    </submittedName>
</protein>